<sequence>MNKASLFNVLLLIFILYSCKEKDIHYNKLNKSLSKIHSTKFNDVNILFVIPVLGCFF</sequence>
<name>A0A1H7C1U7_9BACT</name>
<dbReference type="STRING" id="1416801.SAMN05192553_11529"/>
<reference evidence="2" key="1">
    <citation type="submission" date="2016-10" db="EMBL/GenBank/DDBJ databases">
        <authorList>
            <person name="Varghese N."/>
            <person name="Submissions S."/>
        </authorList>
    </citation>
    <scope>NUCLEOTIDE SEQUENCE [LARGE SCALE GENOMIC DNA]</scope>
    <source>
        <strain evidence="2">IBRC-M 10761</strain>
    </source>
</reference>
<gene>
    <name evidence="1" type="ORF">SAMN05192553_11529</name>
</gene>
<organism evidence="1 2">
    <name type="scientific">Cyclobacterium xiamenense</name>
    <dbReference type="NCBI Taxonomy" id="1297121"/>
    <lineage>
        <taxon>Bacteria</taxon>
        <taxon>Pseudomonadati</taxon>
        <taxon>Bacteroidota</taxon>
        <taxon>Cytophagia</taxon>
        <taxon>Cytophagales</taxon>
        <taxon>Cyclobacteriaceae</taxon>
        <taxon>Cyclobacterium</taxon>
    </lineage>
</organism>
<accession>A0A1H7C1U7</accession>
<dbReference type="AlphaFoldDB" id="A0A1H7C1U7"/>
<evidence type="ECO:0000313" key="1">
    <source>
        <dbReference type="EMBL" id="SEJ80600.1"/>
    </source>
</evidence>
<dbReference type="EMBL" id="FNZH01000015">
    <property type="protein sequence ID" value="SEJ80600.1"/>
    <property type="molecule type" value="Genomic_DNA"/>
</dbReference>
<protein>
    <recommendedName>
        <fullName evidence="3">Lipoprotein</fullName>
    </recommendedName>
</protein>
<proteinExistence type="predicted"/>
<evidence type="ECO:0000313" key="2">
    <source>
        <dbReference type="Proteomes" id="UP000199403"/>
    </source>
</evidence>
<evidence type="ECO:0008006" key="3">
    <source>
        <dbReference type="Google" id="ProtNLM"/>
    </source>
</evidence>
<dbReference type="PROSITE" id="PS51257">
    <property type="entry name" value="PROKAR_LIPOPROTEIN"/>
    <property type="match status" value="1"/>
</dbReference>
<dbReference type="Proteomes" id="UP000199403">
    <property type="component" value="Unassembled WGS sequence"/>
</dbReference>
<keyword evidence="2" id="KW-1185">Reference proteome</keyword>